<dbReference type="InterPro" id="IPR006578">
    <property type="entry name" value="MADF-dom"/>
</dbReference>
<dbReference type="SUPFAM" id="SSF103473">
    <property type="entry name" value="MFS general substrate transporter"/>
    <property type="match status" value="1"/>
</dbReference>
<feature type="transmembrane region" description="Helical" evidence="6">
    <location>
        <begin position="627"/>
        <end position="644"/>
    </location>
</feature>
<feature type="transmembrane region" description="Helical" evidence="6">
    <location>
        <begin position="304"/>
        <end position="324"/>
    </location>
</feature>
<dbReference type="PROSITE" id="PS51029">
    <property type="entry name" value="MADF"/>
    <property type="match status" value="1"/>
</dbReference>
<dbReference type="GO" id="GO:0022857">
    <property type="term" value="F:transmembrane transporter activity"/>
    <property type="evidence" value="ECO:0007669"/>
    <property type="project" value="InterPro"/>
</dbReference>
<dbReference type="InterPro" id="IPR036259">
    <property type="entry name" value="MFS_trans_sf"/>
</dbReference>
<dbReference type="Pfam" id="PF00083">
    <property type="entry name" value="Sugar_tr"/>
    <property type="match status" value="1"/>
</dbReference>
<feature type="transmembrane region" description="Helical" evidence="6">
    <location>
        <begin position="565"/>
        <end position="586"/>
    </location>
</feature>
<name>A0AAQ4F6V6_AMBAM</name>
<evidence type="ECO:0000256" key="1">
    <source>
        <dbReference type="ARBA" id="ARBA00004141"/>
    </source>
</evidence>
<dbReference type="Pfam" id="PF10545">
    <property type="entry name" value="MADF_DNA_bdg"/>
    <property type="match status" value="1"/>
</dbReference>
<feature type="domain" description="Major facilitator superfamily (MFS) profile" evidence="7">
    <location>
        <begin position="228"/>
        <end position="650"/>
    </location>
</feature>
<dbReference type="PROSITE" id="PS50850">
    <property type="entry name" value="MFS"/>
    <property type="match status" value="1"/>
</dbReference>
<feature type="transmembrane region" description="Helical" evidence="6">
    <location>
        <begin position="171"/>
        <end position="197"/>
    </location>
</feature>
<dbReference type="PANTHER" id="PTHR24064">
    <property type="entry name" value="SOLUTE CARRIER FAMILY 22 MEMBER"/>
    <property type="match status" value="1"/>
</dbReference>
<dbReference type="SMART" id="SM00595">
    <property type="entry name" value="MADF"/>
    <property type="match status" value="1"/>
</dbReference>
<comment type="subcellular location">
    <subcellularLocation>
        <location evidence="1">Membrane</location>
        <topology evidence="1">Multi-pass membrane protein</topology>
    </subcellularLocation>
</comment>
<evidence type="ECO:0000256" key="2">
    <source>
        <dbReference type="ARBA" id="ARBA00022692"/>
    </source>
</evidence>
<dbReference type="InterPro" id="IPR005828">
    <property type="entry name" value="MFS_sugar_transport-like"/>
</dbReference>
<accession>A0AAQ4F6V6</accession>
<feature type="transmembrane region" description="Helical" evidence="6">
    <location>
        <begin position="535"/>
        <end position="558"/>
    </location>
</feature>
<evidence type="ECO:0000259" key="8">
    <source>
        <dbReference type="PROSITE" id="PS51029"/>
    </source>
</evidence>
<organism evidence="9 10">
    <name type="scientific">Amblyomma americanum</name>
    <name type="common">Lone star tick</name>
    <dbReference type="NCBI Taxonomy" id="6943"/>
    <lineage>
        <taxon>Eukaryota</taxon>
        <taxon>Metazoa</taxon>
        <taxon>Ecdysozoa</taxon>
        <taxon>Arthropoda</taxon>
        <taxon>Chelicerata</taxon>
        <taxon>Arachnida</taxon>
        <taxon>Acari</taxon>
        <taxon>Parasitiformes</taxon>
        <taxon>Ixodida</taxon>
        <taxon>Ixodoidea</taxon>
        <taxon>Ixodidae</taxon>
        <taxon>Amblyomminae</taxon>
        <taxon>Amblyomma</taxon>
    </lineage>
</organism>
<proteinExistence type="predicted"/>
<feature type="domain" description="MADF" evidence="8">
    <location>
        <begin position="9"/>
        <end position="105"/>
    </location>
</feature>
<feature type="region of interest" description="Disordered" evidence="5">
    <location>
        <begin position="102"/>
        <end position="138"/>
    </location>
</feature>
<feature type="transmembrane region" description="Helical" evidence="6">
    <location>
        <begin position="331"/>
        <end position="356"/>
    </location>
</feature>
<evidence type="ECO:0000259" key="7">
    <source>
        <dbReference type="PROSITE" id="PS50850"/>
    </source>
</evidence>
<keyword evidence="3 6" id="KW-1133">Transmembrane helix</keyword>
<evidence type="ECO:0000256" key="3">
    <source>
        <dbReference type="ARBA" id="ARBA00022989"/>
    </source>
</evidence>
<reference evidence="9 10" key="1">
    <citation type="journal article" date="2023" name="Arcadia Sci">
        <title>De novo assembly of a long-read Amblyomma americanum tick genome.</title>
        <authorList>
            <person name="Chou S."/>
            <person name="Poskanzer K.E."/>
            <person name="Rollins M."/>
            <person name="Thuy-Boun P.S."/>
        </authorList>
    </citation>
    <scope>NUCLEOTIDE SEQUENCE [LARGE SCALE GENOMIC DNA]</scope>
    <source>
        <strain evidence="9">F_SG_1</strain>
        <tissue evidence="9">Salivary glands</tissue>
    </source>
</reference>
<keyword evidence="10" id="KW-1185">Reference proteome</keyword>
<feature type="compositionally biased region" description="Basic and acidic residues" evidence="5">
    <location>
        <begin position="117"/>
        <end position="129"/>
    </location>
</feature>
<sequence length="694" mass="76812">MSRGLFNEVLIIEVSKRPLLWDVKDNNFRNKSTKESLWEEVRDAIRAIDDTVTVEEIIARWKNLKDTYRRKIKDEKDGKKSGSGATAKTAWPHLKQMEFLRDSMETRRKSTKPPGRRSSEHKSKSDIGKSDTGATQRTNTNVSAGLEAAEAENEQLQQSANVYGHGNFQRLIFAFNIMALMVLQCHSRVFAFIAYPVEHWCKPTKRFANLSVALWKNVGIPIEEAGRYSQCFVYAYPGHGNDSLIVPCSSWDYDEKEGYGSVRSFWDLVCHRSWLLPLVDAVYMSGALFLVPVAGYLADTTGRQPVIIGAVLALVFTTTAGCIYESFGVYLITRFICSACASTIHLLSVILLFEVIPLEFRTFYIGFACSLGNILADVFFLILGQLNLSWSVRQAVVVSPTLLLLSVHSIIYESPIWLMAIGRMEDAEDVILKAARINGVQRRVAEKGMAAIRSEMGWSDISLSPMTPKAVIEPGPIRTRASAVFLSTFAIMFGFFFISASSHFLQQAVVRMVSAVLLGPSYLAMYVALNSMGRLKLLMALTALLGGVSSLCAIAIYARPVAVSYMLVVIAKALASVLIPINYLYISELFPTAVRSAVLCGAYTFGRVGAVLAASLGPLKFARREDLGFAVAALAAFASTWIVMKLPETSVGTVATAEVEKRKDLMDLMQRSLSPMNPKRHRTRSKKSLSLNET</sequence>
<evidence type="ECO:0000256" key="4">
    <source>
        <dbReference type="ARBA" id="ARBA00023136"/>
    </source>
</evidence>
<dbReference type="Proteomes" id="UP001321473">
    <property type="component" value="Unassembled WGS sequence"/>
</dbReference>
<keyword evidence="4 6" id="KW-0472">Membrane</keyword>
<feature type="compositionally biased region" description="Basic residues" evidence="5">
    <location>
        <begin position="678"/>
        <end position="687"/>
    </location>
</feature>
<dbReference type="Gene3D" id="1.20.1250.20">
    <property type="entry name" value="MFS general substrate transporter like domains"/>
    <property type="match status" value="1"/>
</dbReference>
<feature type="transmembrane region" description="Helical" evidence="6">
    <location>
        <begin position="508"/>
        <end position="529"/>
    </location>
</feature>
<dbReference type="EMBL" id="JARKHS020006512">
    <property type="protein sequence ID" value="KAK8782591.1"/>
    <property type="molecule type" value="Genomic_DNA"/>
</dbReference>
<evidence type="ECO:0000256" key="5">
    <source>
        <dbReference type="SAM" id="MobiDB-lite"/>
    </source>
</evidence>
<evidence type="ECO:0000256" key="6">
    <source>
        <dbReference type="SAM" id="Phobius"/>
    </source>
</evidence>
<evidence type="ECO:0000313" key="10">
    <source>
        <dbReference type="Proteomes" id="UP001321473"/>
    </source>
</evidence>
<comment type="caution">
    <text evidence="9">The sequence shown here is derived from an EMBL/GenBank/DDBJ whole genome shotgun (WGS) entry which is preliminary data.</text>
</comment>
<feature type="transmembrane region" description="Helical" evidence="6">
    <location>
        <begin position="483"/>
        <end position="501"/>
    </location>
</feature>
<dbReference type="AlphaFoldDB" id="A0AAQ4F6V6"/>
<keyword evidence="2 6" id="KW-0812">Transmembrane</keyword>
<dbReference type="InterPro" id="IPR020846">
    <property type="entry name" value="MFS_dom"/>
</dbReference>
<evidence type="ECO:0000313" key="9">
    <source>
        <dbReference type="EMBL" id="KAK8782591.1"/>
    </source>
</evidence>
<feature type="transmembrane region" description="Helical" evidence="6">
    <location>
        <begin position="362"/>
        <end position="383"/>
    </location>
</feature>
<gene>
    <name evidence="9" type="ORF">V5799_016074</name>
</gene>
<protein>
    <submittedName>
        <fullName evidence="9">Uncharacterized protein</fullName>
    </submittedName>
</protein>
<dbReference type="GO" id="GO:0016020">
    <property type="term" value="C:membrane"/>
    <property type="evidence" value="ECO:0007669"/>
    <property type="project" value="UniProtKB-SubCell"/>
</dbReference>
<feature type="region of interest" description="Disordered" evidence="5">
    <location>
        <begin position="675"/>
        <end position="694"/>
    </location>
</feature>
<feature type="transmembrane region" description="Helical" evidence="6">
    <location>
        <begin position="274"/>
        <end position="298"/>
    </location>
</feature>